<dbReference type="GO" id="GO:0006508">
    <property type="term" value="P:proteolysis"/>
    <property type="evidence" value="ECO:0007669"/>
    <property type="project" value="UniProtKB-KW"/>
</dbReference>
<gene>
    <name evidence="18" type="ORF">GN330_11305</name>
</gene>
<feature type="active site" evidence="13">
    <location>
        <position position="161"/>
    </location>
</feature>
<dbReference type="InterPro" id="IPR001967">
    <property type="entry name" value="Peptidase_S11_N"/>
</dbReference>
<name>A0A844QIS7_9HYPH</name>
<evidence type="ECO:0000259" key="17">
    <source>
        <dbReference type="SMART" id="SM00936"/>
    </source>
</evidence>
<evidence type="ECO:0000256" key="2">
    <source>
        <dbReference type="ARBA" id="ARBA00004752"/>
    </source>
</evidence>
<keyword evidence="7" id="KW-0732">Signal</keyword>
<protein>
    <recommendedName>
        <fullName evidence="4">serine-type D-Ala-D-Ala carboxypeptidase</fullName>
        <ecNumber evidence="4">3.4.16.4</ecNumber>
    </recommendedName>
</protein>
<keyword evidence="6" id="KW-0645">Protease</keyword>
<comment type="caution">
    <text evidence="18">The sequence shown here is derived from an EMBL/GenBank/DDBJ whole genome shotgun (WGS) entry which is preliminary data.</text>
</comment>
<evidence type="ECO:0000256" key="13">
    <source>
        <dbReference type="PIRSR" id="PIRSR618044-1"/>
    </source>
</evidence>
<dbReference type="GO" id="GO:0008360">
    <property type="term" value="P:regulation of cell shape"/>
    <property type="evidence" value="ECO:0007669"/>
    <property type="project" value="UniProtKB-KW"/>
</dbReference>
<dbReference type="EMBL" id="WPHG01000002">
    <property type="protein sequence ID" value="MVA97831.1"/>
    <property type="molecule type" value="Genomic_DNA"/>
</dbReference>
<keyword evidence="5 18" id="KW-0121">Carboxypeptidase</keyword>
<evidence type="ECO:0000256" key="4">
    <source>
        <dbReference type="ARBA" id="ARBA00012448"/>
    </source>
</evidence>
<accession>A0A844QIS7</accession>
<organism evidence="18 19">
    <name type="scientific">Nitratireductor arenosus</name>
    <dbReference type="NCBI Taxonomy" id="2682096"/>
    <lineage>
        <taxon>Bacteria</taxon>
        <taxon>Pseudomonadati</taxon>
        <taxon>Pseudomonadota</taxon>
        <taxon>Alphaproteobacteria</taxon>
        <taxon>Hyphomicrobiales</taxon>
        <taxon>Phyllobacteriaceae</taxon>
        <taxon>Nitratireductor</taxon>
    </lineage>
</organism>
<dbReference type="EC" id="3.4.16.4" evidence="4"/>
<feature type="active site" description="Acyl-ester intermediate" evidence="13">
    <location>
        <position position="96"/>
    </location>
</feature>
<evidence type="ECO:0000256" key="9">
    <source>
        <dbReference type="ARBA" id="ARBA00022960"/>
    </source>
</evidence>
<dbReference type="SUPFAM" id="SSF56601">
    <property type="entry name" value="beta-lactamase/transpeptidase-like"/>
    <property type="match status" value="1"/>
</dbReference>
<comment type="similarity">
    <text evidence="3 15">Belongs to the peptidase S11 family.</text>
</comment>
<reference evidence="18 19" key="1">
    <citation type="submission" date="2019-12" db="EMBL/GenBank/DDBJ databases">
        <title>Nitratireductor arenosus sp. nov., Isolated from sea sand, Jeju island, South Korea.</title>
        <authorList>
            <person name="Kim W."/>
        </authorList>
    </citation>
    <scope>NUCLEOTIDE SEQUENCE [LARGE SCALE GENOMIC DNA]</scope>
    <source>
        <strain evidence="18 19">CAU 1489</strain>
    </source>
</reference>
<evidence type="ECO:0000256" key="7">
    <source>
        <dbReference type="ARBA" id="ARBA00022729"/>
    </source>
</evidence>
<evidence type="ECO:0000256" key="16">
    <source>
        <dbReference type="SAM" id="Phobius"/>
    </source>
</evidence>
<proteinExistence type="inferred from homology"/>
<dbReference type="GO" id="GO:0071555">
    <property type="term" value="P:cell wall organization"/>
    <property type="evidence" value="ECO:0007669"/>
    <property type="project" value="UniProtKB-KW"/>
</dbReference>
<keyword evidence="16" id="KW-1133">Transmembrane helix</keyword>
<keyword evidence="9" id="KW-0133">Cell shape</keyword>
<feature type="domain" description="Peptidase S11 D-Ala-D-Ala carboxypeptidase A C-terminal" evidence="17">
    <location>
        <begin position="313"/>
        <end position="403"/>
    </location>
</feature>
<comment type="pathway">
    <text evidence="2">Cell wall biogenesis; peptidoglycan biosynthesis.</text>
</comment>
<evidence type="ECO:0000313" key="19">
    <source>
        <dbReference type="Proteomes" id="UP000463224"/>
    </source>
</evidence>
<dbReference type="SMART" id="SM00936">
    <property type="entry name" value="PBP5_C"/>
    <property type="match status" value="1"/>
</dbReference>
<dbReference type="InterPro" id="IPR018044">
    <property type="entry name" value="Peptidase_S11"/>
</dbReference>
<evidence type="ECO:0000256" key="6">
    <source>
        <dbReference type="ARBA" id="ARBA00022670"/>
    </source>
</evidence>
<dbReference type="GO" id="GO:0009252">
    <property type="term" value="P:peptidoglycan biosynthetic process"/>
    <property type="evidence" value="ECO:0007669"/>
    <property type="project" value="UniProtKB-UniPathway"/>
</dbReference>
<dbReference type="PANTHER" id="PTHR21581">
    <property type="entry name" value="D-ALANYL-D-ALANINE CARBOXYPEPTIDASE"/>
    <property type="match status" value="1"/>
</dbReference>
<evidence type="ECO:0000256" key="11">
    <source>
        <dbReference type="ARBA" id="ARBA00023316"/>
    </source>
</evidence>
<evidence type="ECO:0000256" key="5">
    <source>
        <dbReference type="ARBA" id="ARBA00022645"/>
    </source>
</evidence>
<evidence type="ECO:0000256" key="8">
    <source>
        <dbReference type="ARBA" id="ARBA00022801"/>
    </source>
</evidence>
<keyword evidence="8" id="KW-0378">Hydrolase</keyword>
<comment type="catalytic activity">
    <reaction evidence="12">
        <text>Preferential cleavage: (Ac)2-L-Lys-D-Ala-|-D-Ala. Also transpeptidation of peptidyl-alanyl moieties that are N-acyl substituents of D-alanine.</text>
        <dbReference type="EC" id="3.4.16.4"/>
    </reaction>
</comment>
<dbReference type="Gene3D" id="2.60.410.10">
    <property type="entry name" value="D-Ala-D-Ala carboxypeptidase, C-terminal domain"/>
    <property type="match status" value="1"/>
</dbReference>
<keyword evidence="10" id="KW-0573">Peptidoglycan synthesis</keyword>
<dbReference type="InterPro" id="IPR012907">
    <property type="entry name" value="Peptidase_S11_C"/>
</dbReference>
<dbReference type="SUPFAM" id="SSF69189">
    <property type="entry name" value="Penicillin-binding protein associated domain"/>
    <property type="match status" value="1"/>
</dbReference>
<dbReference type="Gene3D" id="3.40.710.10">
    <property type="entry name" value="DD-peptidase/beta-lactamase superfamily"/>
    <property type="match status" value="1"/>
</dbReference>
<dbReference type="PANTHER" id="PTHR21581:SF6">
    <property type="entry name" value="TRAFFICKING PROTEIN PARTICLE COMPLEX SUBUNIT 12"/>
    <property type="match status" value="1"/>
</dbReference>
<keyword evidence="19" id="KW-1185">Reference proteome</keyword>
<dbReference type="Proteomes" id="UP000463224">
    <property type="component" value="Unassembled WGS sequence"/>
</dbReference>
<dbReference type="Pfam" id="PF07943">
    <property type="entry name" value="PBP5_C"/>
    <property type="match status" value="1"/>
</dbReference>
<sequence length="423" mass="45577">MNGSRFARGFLDGACALAGRGTRRGAARTRGVGVTYAKYRAVVTALIGVFAVAMAFSSPARAQLFETRAQSAFMIDAETGTVLLSKDPDAPIPPASLAKLMTMEVVFNAVKSGRLSLDDEFLVSENAWRTGGAPSGTSTMFAELKSSIRLEDLIQGVIVQSANDGCIVIAEGMAGSEENFAQLMTERARAIGLEKSVFKNSTGLPADGQVVTVRELARLALHIWREYPQFYRYYAQPDFTWNNIKQSNRNPLLKMDIGADGLKTGYTEESGYGIVGSVKRGNRRLFVALSGMSSATVRAEEARKVLDWGMRAFDKREIFGAGEVVGEAKLFGGAKTGVALKADGPVSIFIPITNRDRLIARIVYEGPVSAPVSTGTPVGALKVWVGDTLSQETPLFAAEDVDVGPLHRRALDAIEELLIGWLR</sequence>
<dbReference type="GO" id="GO:0009002">
    <property type="term" value="F:serine-type D-Ala-D-Ala carboxypeptidase activity"/>
    <property type="evidence" value="ECO:0007669"/>
    <property type="project" value="UniProtKB-EC"/>
</dbReference>
<evidence type="ECO:0000256" key="3">
    <source>
        <dbReference type="ARBA" id="ARBA00007164"/>
    </source>
</evidence>
<keyword evidence="11" id="KW-0961">Cell wall biogenesis/degradation</keyword>
<dbReference type="InterPro" id="IPR012338">
    <property type="entry name" value="Beta-lactam/transpept-like"/>
</dbReference>
<feature type="transmembrane region" description="Helical" evidence="16">
    <location>
        <begin position="37"/>
        <end position="56"/>
    </location>
</feature>
<evidence type="ECO:0000256" key="12">
    <source>
        <dbReference type="ARBA" id="ARBA00034000"/>
    </source>
</evidence>
<evidence type="ECO:0000256" key="1">
    <source>
        <dbReference type="ARBA" id="ARBA00003217"/>
    </source>
</evidence>
<dbReference type="InterPro" id="IPR037167">
    <property type="entry name" value="Peptidase_S11_C_sf"/>
</dbReference>
<evidence type="ECO:0000256" key="15">
    <source>
        <dbReference type="RuleBase" id="RU004016"/>
    </source>
</evidence>
<comment type="function">
    <text evidence="1">Removes C-terminal D-alanyl residues from sugar-peptide cell wall precursors.</text>
</comment>
<dbReference type="UniPathway" id="UPA00219"/>
<keyword evidence="16" id="KW-0472">Membrane</keyword>
<dbReference type="PRINTS" id="PR00725">
    <property type="entry name" value="DADACBPTASE1"/>
</dbReference>
<evidence type="ECO:0000313" key="18">
    <source>
        <dbReference type="EMBL" id="MVA97831.1"/>
    </source>
</evidence>
<dbReference type="InterPro" id="IPR015956">
    <property type="entry name" value="Peniciliin-bd_prot_C_sf"/>
</dbReference>
<evidence type="ECO:0000256" key="10">
    <source>
        <dbReference type="ARBA" id="ARBA00022984"/>
    </source>
</evidence>
<dbReference type="Pfam" id="PF00768">
    <property type="entry name" value="Peptidase_S11"/>
    <property type="match status" value="1"/>
</dbReference>
<feature type="binding site" evidence="14">
    <location>
        <position position="263"/>
    </location>
    <ligand>
        <name>substrate</name>
    </ligand>
</feature>
<dbReference type="AlphaFoldDB" id="A0A844QIS7"/>
<keyword evidence="16" id="KW-0812">Transmembrane</keyword>
<evidence type="ECO:0000256" key="14">
    <source>
        <dbReference type="PIRSR" id="PIRSR618044-2"/>
    </source>
</evidence>
<feature type="active site" description="Proton acceptor" evidence="13">
    <location>
        <position position="99"/>
    </location>
</feature>